<gene>
    <name evidence="3" type="ORF">IAD17_02830</name>
</gene>
<keyword evidence="2" id="KW-0812">Transmembrane</keyword>
<feature type="region of interest" description="Disordered" evidence="1">
    <location>
        <begin position="194"/>
        <end position="222"/>
    </location>
</feature>
<keyword evidence="2" id="KW-0472">Membrane</keyword>
<dbReference type="Pfam" id="PF22564">
    <property type="entry name" value="HAAS"/>
    <property type="match status" value="1"/>
</dbReference>
<sequence>MTREEFLERLGDLLACLPAEQIEESKAFYNEAIADRMEDGMSEEEAVAAIGSPGAVAEAILDDLPAVPRAIARTKRKSPTLLWILTIVGSPVWVPLLLAFAAIAITVYLCIWILALCVWIIALALGISGIAALALFICGIAVGNIPYMLAMLGVGLGLIGAALFVSAGALAVSKQIARISTLWMKKALSPFHKDRSNGTTTRPGGNGGFLATSSSNNDDAAGSEHFSAAAAADLN</sequence>
<feature type="transmembrane region" description="Helical" evidence="2">
    <location>
        <begin position="111"/>
        <end position="137"/>
    </location>
</feature>
<name>A0A9D1L4H9_9ACTN</name>
<comment type="caution">
    <text evidence="3">The sequence shown here is derived from an EMBL/GenBank/DDBJ whole genome shotgun (WGS) entry which is preliminary data.</text>
</comment>
<feature type="transmembrane region" description="Helical" evidence="2">
    <location>
        <begin position="81"/>
        <end position="105"/>
    </location>
</feature>
<reference evidence="3" key="2">
    <citation type="journal article" date="2021" name="PeerJ">
        <title>Extensive microbial diversity within the chicken gut microbiome revealed by metagenomics and culture.</title>
        <authorList>
            <person name="Gilroy R."/>
            <person name="Ravi A."/>
            <person name="Getino M."/>
            <person name="Pursley I."/>
            <person name="Horton D.L."/>
            <person name="Alikhan N.F."/>
            <person name="Baker D."/>
            <person name="Gharbi K."/>
            <person name="Hall N."/>
            <person name="Watson M."/>
            <person name="Adriaenssens E.M."/>
            <person name="Foster-Nyarko E."/>
            <person name="Jarju S."/>
            <person name="Secka A."/>
            <person name="Antonio M."/>
            <person name="Oren A."/>
            <person name="Chaudhuri R.R."/>
            <person name="La Ragione R."/>
            <person name="Hildebrand F."/>
            <person name="Pallen M.J."/>
        </authorList>
    </citation>
    <scope>NUCLEOTIDE SEQUENCE</scope>
    <source>
        <strain evidence="3">ChiHjej12B11-29160</strain>
    </source>
</reference>
<feature type="transmembrane region" description="Helical" evidence="2">
    <location>
        <begin position="149"/>
        <end position="172"/>
    </location>
</feature>
<organism evidence="3 4">
    <name type="scientific">Candidatus Coprovicinus avistercoris</name>
    <dbReference type="NCBI Taxonomy" id="2840754"/>
    <lineage>
        <taxon>Bacteria</taxon>
        <taxon>Bacillati</taxon>
        <taxon>Actinomycetota</taxon>
        <taxon>Coriobacteriia</taxon>
        <taxon>Coriobacteriales</taxon>
        <taxon>Coriobacteriaceae</taxon>
        <taxon>Coriobacteriaceae incertae sedis</taxon>
        <taxon>Candidatus Coprovicinus</taxon>
    </lineage>
</organism>
<dbReference type="AlphaFoldDB" id="A0A9D1L4H9"/>
<evidence type="ECO:0000313" key="3">
    <source>
        <dbReference type="EMBL" id="HIU23840.1"/>
    </source>
</evidence>
<evidence type="ECO:0000256" key="1">
    <source>
        <dbReference type="SAM" id="MobiDB-lite"/>
    </source>
</evidence>
<accession>A0A9D1L4H9</accession>
<protein>
    <submittedName>
        <fullName evidence="3">DUF1700 domain-containing protein</fullName>
    </submittedName>
</protein>
<dbReference type="Proteomes" id="UP000824078">
    <property type="component" value="Unassembled WGS sequence"/>
</dbReference>
<proteinExistence type="predicted"/>
<evidence type="ECO:0000256" key="2">
    <source>
        <dbReference type="SAM" id="Phobius"/>
    </source>
</evidence>
<evidence type="ECO:0000313" key="4">
    <source>
        <dbReference type="Proteomes" id="UP000824078"/>
    </source>
</evidence>
<dbReference type="EMBL" id="DVMQ01000010">
    <property type="protein sequence ID" value="HIU23840.1"/>
    <property type="molecule type" value="Genomic_DNA"/>
</dbReference>
<keyword evidence="2" id="KW-1133">Transmembrane helix</keyword>
<reference evidence="3" key="1">
    <citation type="submission" date="2020-10" db="EMBL/GenBank/DDBJ databases">
        <authorList>
            <person name="Gilroy R."/>
        </authorList>
    </citation>
    <scope>NUCLEOTIDE SEQUENCE</scope>
    <source>
        <strain evidence="3">ChiHjej12B11-29160</strain>
    </source>
</reference>